<gene>
    <name evidence="8" type="ORF">MNBD_ACTINO02-528</name>
</gene>
<evidence type="ECO:0000256" key="1">
    <source>
        <dbReference type="ARBA" id="ARBA00022525"/>
    </source>
</evidence>
<organism evidence="8">
    <name type="scientific">hydrothermal vent metagenome</name>
    <dbReference type="NCBI Taxonomy" id="652676"/>
    <lineage>
        <taxon>unclassified sequences</taxon>
        <taxon>metagenomes</taxon>
        <taxon>ecological metagenomes</taxon>
    </lineage>
</organism>
<dbReference type="Gene3D" id="3.40.50.200">
    <property type="entry name" value="Peptidase S8/S53 domain"/>
    <property type="match status" value="1"/>
</dbReference>
<dbReference type="InterPro" id="IPR015500">
    <property type="entry name" value="Peptidase_S8_subtilisin-rel"/>
</dbReference>
<evidence type="ECO:0000256" key="4">
    <source>
        <dbReference type="ARBA" id="ARBA00022801"/>
    </source>
</evidence>
<dbReference type="InterPro" id="IPR000209">
    <property type="entry name" value="Peptidase_S8/S53_dom"/>
</dbReference>
<dbReference type="InterPro" id="IPR045051">
    <property type="entry name" value="SBT"/>
</dbReference>
<keyword evidence="2 8" id="KW-0645">Protease</keyword>
<name>A0A3B0RSZ2_9ZZZZ</name>
<evidence type="ECO:0000256" key="3">
    <source>
        <dbReference type="ARBA" id="ARBA00022729"/>
    </source>
</evidence>
<dbReference type="CDD" id="cd02120">
    <property type="entry name" value="PA_subtilisin_like"/>
    <property type="match status" value="1"/>
</dbReference>
<dbReference type="SUPFAM" id="SSF52025">
    <property type="entry name" value="PA domain"/>
    <property type="match status" value="1"/>
</dbReference>
<keyword evidence="4" id="KW-0378">Hydrolase</keyword>
<keyword evidence="3" id="KW-0732">Signal</keyword>
<accession>A0A3B0RSZ2</accession>
<keyword evidence="5" id="KW-0720">Serine protease</keyword>
<dbReference type="AlphaFoldDB" id="A0A3B0RSZ2"/>
<evidence type="ECO:0000256" key="2">
    <source>
        <dbReference type="ARBA" id="ARBA00022670"/>
    </source>
</evidence>
<reference evidence="8" key="1">
    <citation type="submission" date="2018-06" db="EMBL/GenBank/DDBJ databases">
        <authorList>
            <person name="Zhirakovskaya E."/>
        </authorList>
    </citation>
    <scope>NUCLEOTIDE SEQUENCE</scope>
</reference>
<evidence type="ECO:0000313" key="8">
    <source>
        <dbReference type="EMBL" id="VAV95297.1"/>
    </source>
</evidence>
<evidence type="ECO:0000259" key="6">
    <source>
        <dbReference type="Pfam" id="PF00082"/>
    </source>
</evidence>
<dbReference type="GO" id="GO:0004252">
    <property type="term" value="F:serine-type endopeptidase activity"/>
    <property type="evidence" value="ECO:0007669"/>
    <property type="project" value="InterPro"/>
</dbReference>
<dbReference type="Pfam" id="PF02225">
    <property type="entry name" value="PA"/>
    <property type="match status" value="1"/>
</dbReference>
<proteinExistence type="predicted"/>
<dbReference type="PROSITE" id="PS00136">
    <property type="entry name" value="SUBTILASE_ASP"/>
    <property type="match status" value="1"/>
</dbReference>
<dbReference type="PRINTS" id="PR00723">
    <property type="entry name" value="SUBTILISIN"/>
</dbReference>
<dbReference type="InterPro" id="IPR023827">
    <property type="entry name" value="Peptidase_S8_Asp-AS"/>
</dbReference>
<sequence length="510" mass="52156">MLTLITTLLVVFSLVGPAVATASTPTAGESTAGERQATFEAETATVVKEDPLKGAEDGLFLIRFDEEPAATYRGTEPGLRATSLEVSGARKFESKSPTVEAYTTYLRGVQAERITGIEGLLGRSLDVRFTYVYGNNGIAAEMTVAEARQVLRSPGVKFVQADFERVLETDVGPAFIGADTVWGTNCDGFCGEGMIVGIIDTGINPTNPSFADVDANGFDHTNPFGAGNYVGVCDSSNTGGDDHKAYDAGFPCNDKLIGAWGFTSVDAGNGAVSPWDYDGHGSHTASTVAGNVTLATINGNDGVISEDLTISGVAPRANIIAYAACCTGSALTAAIDQAIADGVDVINYSIGSAGASSLWEDFDTVGYLAARDAGIFVATSAGNSGPDPDTVGSPADAPWLTSVGASTHNRAYPNTLTVTAAGQTDLVIVGAGYTSGLTGAPIVYAGAFGDALCLEPFAAGTWTAGEIVICDRGEIARVEKGQNVLAGGAGGFVLANDVANGDSLVGDAHY</sequence>
<evidence type="ECO:0000256" key="5">
    <source>
        <dbReference type="ARBA" id="ARBA00022825"/>
    </source>
</evidence>
<dbReference type="PROSITE" id="PS51892">
    <property type="entry name" value="SUBTILASE"/>
    <property type="match status" value="1"/>
</dbReference>
<dbReference type="PANTHER" id="PTHR10795">
    <property type="entry name" value="PROPROTEIN CONVERTASE SUBTILISIN/KEXIN"/>
    <property type="match status" value="1"/>
</dbReference>
<keyword evidence="1" id="KW-0964">Secreted</keyword>
<dbReference type="EMBL" id="UOEK01000075">
    <property type="protein sequence ID" value="VAV95297.1"/>
    <property type="molecule type" value="Genomic_DNA"/>
</dbReference>
<feature type="domain" description="Peptidase S8/S53" evidence="6">
    <location>
        <begin position="191"/>
        <end position="411"/>
    </location>
</feature>
<protein>
    <submittedName>
        <fullName evidence="8">Serine protease, subtilase family</fullName>
    </submittedName>
</protein>
<feature type="domain" description="PA" evidence="7">
    <location>
        <begin position="440"/>
        <end position="500"/>
    </location>
</feature>
<dbReference type="GO" id="GO:0006508">
    <property type="term" value="P:proteolysis"/>
    <property type="evidence" value="ECO:0007669"/>
    <property type="project" value="UniProtKB-KW"/>
</dbReference>
<dbReference type="Pfam" id="PF00082">
    <property type="entry name" value="Peptidase_S8"/>
    <property type="match status" value="1"/>
</dbReference>
<dbReference type="InterPro" id="IPR046450">
    <property type="entry name" value="PA_dom_sf"/>
</dbReference>
<dbReference type="SUPFAM" id="SSF52743">
    <property type="entry name" value="Subtilisin-like"/>
    <property type="match status" value="1"/>
</dbReference>
<feature type="non-terminal residue" evidence="8">
    <location>
        <position position="510"/>
    </location>
</feature>
<dbReference type="InterPro" id="IPR036852">
    <property type="entry name" value="Peptidase_S8/S53_dom_sf"/>
</dbReference>
<dbReference type="InterPro" id="IPR003137">
    <property type="entry name" value="PA_domain"/>
</dbReference>
<evidence type="ECO:0000259" key="7">
    <source>
        <dbReference type="Pfam" id="PF02225"/>
    </source>
</evidence>